<feature type="region of interest" description="Disordered" evidence="1">
    <location>
        <begin position="1"/>
        <end position="41"/>
    </location>
</feature>
<dbReference type="EMBL" id="LT841358">
    <property type="protein sequence ID" value="SMH70775.1"/>
    <property type="molecule type" value="Genomic_DNA"/>
</dbReference>
<accession>A0A2H1FDE0</accession>
<reference evidence="3" key="1">
    <citation type="submission" date="2017-03" db="EMBL/GenBank/DDBJ databases">
        <authorList>
            <person name="Herbold C."/>
        </authorList>
    </citation>
    <scope>NUCLEOTIDE SEQUENCE [LARGE SCALE GENOMIC DNA]</scope>
</reference>
<dbReference type="AlphaFoldDB" id="A0A2H1FDE0"/>
<sequence>MADSHTKGVKQIPDVSHLVQNDEDSGVGTVGHDYLNDHLKV</sequence>
<evidence type="ECO:0000313" key="2">
    <source>
        <dbReference type="EMBL" id="SMH70775.1"/>
    </source>
</evidence>
<dbReference type="Proteomes" id="UP000230607">
    <property type="component" value="Chromosome 1"/>
</dbReference>
<gene>
    <name evidence="2" type="ORF">NCS_10582</name>
</gene>
<evidence type="ECO:0000313" key="3">
    <source>
        <dbReference type="Proteomes" id="UP000230607"/>
    </source>
</evidence>
<name>A0A2H1FDE0_9ARCH</name>
<proteinExistence type="predicted"/>
<evidence type="ECO:0000256" key="1">
    <source>
        <dbReference type="SAM" id="MobiDB-lite"/>
    </source>
</evidence>
<organism evidence="2 3">
    <name type="scientific">Candidatus Nitrosotalea okcheonensis</name>
    <dbReference type="NCBI Taxonomy" id="1903276"/>
    <lineage>
        <taxon>Archaea</taxon>
        <taxon>Nitrososphaerota</taxon>
        <taxon>Nitrososphaeria</taxon>
        <taxon>Nitrosotaleales</taxon>
        <taxon>Nitrosotaleaceae</taxon>
        <taxon>Nitrosotalea</taxon>
    </lineage>
</organism>
<dbReference type="RefSeq" id="WP_255408330.1">
    <property type="nucleotide sequence ID" value="NZ_LT841358.1"/>
</dbReference>
<keyword evidence="3" id="KW-1185">Reference proteome</keyword>
<protein>
    <submittedName>
        <fullName evidence="2">Uncharacterized protein</fullName>
    </submittedName>
</protein>